<feature type="chain" id="PRO_5046587450" evidence="1">
    <location>
        <begin position="25"/>
        <end position="316"/>
    </location>
</feature>
<comment type="caution">
    <text evidence="2">The sequence shown here is derived from an EMBL/GenBank/DDBJ whole genome shotgun (WGS) entry which is preliminary data.</text>
</comment>
<keyword evidence="1" id="KW-0732">Signal</keyword>
<dbReference type="EMBL" id="JAOVZQ010000002">
    <property type="protein sequence ID" value="MCY0097026.1"/>
    <property type="molecule type" value="Genomic_DNA"/>
</dbReference>
<sequence>MKLNFIYGACAALCLCVVQSSAFAQVAATSDNPVHGAIDFHVHTSPDVSSRNLTDMELARIAARYEMGGLVLKNHGTMTADRAALVNAAVPEIEVFGGIVLNYAVGGLNAAAVHNMAKMSGGRGKVVWFPTGDSAFHRATKTKKTGGITVFEGGELSGATEEVLAAIKEHDLILETGHLSPEEVLAVIQRANELGIDKIVVTHAMAENPGLDVAQMKEAASLGAHLELIYLDHLGTPTAHMEWLRNRRPNSIANMAAAVKEIGAQHFILASDLGQTGNPIHPDGMVELINGLMAEGIPRADIDVMVRENPGKLLGL</sequence>
<dbReference type="Proteomes" id="UP001081283">
    <property type="component" value="Unassembled WGS sequence"/>
</dbReference>
<protein>
    <submittedName>
        <fullName evidence="2">Amidohydrolase</fullName>
    </submittedName>
</protein>
<dbReference type="Gene3D" id="3.20.20.140">
    <property type="entry name" value="Metal-dependent hydrolases"/>
    <property type="match status" value="1"/>
</dbReference>
<evidence type="ECO:0000313" key="2">
    <source>
        <dbReference type="EMBL" id="MCY0097026.1"/>
    </source>
</evidence>
<organism evidence="2 3">
    <name type="scientific">Hoeflea ulvae</name>
    <dbReference type="NCBI Taxonomy" id="2983764"/>
    <lineage>
        <taxon>Bacteria</taxon>
        <taxon>Pseudomonadati</taxon>
        <taxon>Pseudomonadota</taxon>
        <taxon>Alphaproteobacteria</taxon>
        <taxon>Hyphomicrobiales</taxon>
        <taxon>Rhizobiaceae</taxon>
        <taxon>Hoeflea</taxon>
    </lineage>
</organism>
<dbReference type="RefSeq" id="WP_267615119.1">
    <property type="nucleotide sequence ID" value="NZ_JAOVZQ010000002.1"/>
</dbReference>
<feature type="signal peptide" evidence="1">
    <location>
        <begin position="1"/>
        <end position="24"/>
    </location>
</feature>
<keyword evidence="3" id="KW-1185">Reference proteome</keyword>
<dbReference type="Pfam" id="PF19799">
    <property type="entry name" value="DUF6282"/>
    <property type="match status" value="1"/>
</dbReference>
<accession>A0ABT3YMC5</accession>
<dbReference type="SUPFAM" id="SSF51556">
    <property type="entry name" value="Metallo-dependent hydrolases"/>
    <property type="match status" value="1"/>
</dbReference>
<proteinExistence type="predicted"/>
<gene>
    <name evidence="2" type="ORF">OEG82_23920</name>
</gene>
<name>A0ABT3YMC5_9HYPH</name>
<reference evidence="2" key="1">
    <citation type="submission" date="2022-10" db="EMBL/GenBank/DDBJ databases">
        <title>Hoeflea sp. J2-29, isolated from marine algae.</title>
        <authorList>
            <person name="Kristyanto S."/>
            <person name="Kim J.M."/>
            <person name="Jeon C.O."/>
        </authorList>
    </citation>
    <scope>NUCLEOTIDE SEQUENCE</scope>
    <source>
        <strain evidence="2">J2-29</strain>
    </source>
</reference>
<dbReference type="InterPro" id="IPR032466">
    <property type="entry name" value="Metal_Hydrolase"/>
</dbReference>
<dbReference type="InterPro" id="IPR046249">
    <property type="entry name" value="DUF6282"/>
</dbReference>
<evidence type="ECO:0000313" key="3">
    <source>
        <dbReference type="Proteomes" id="UP001081283"/>
    </source>
</evidence>
<evidence type="ECO:0000256" key="1">
    <source>
        <dbReference type="SAM" id="SignalP"/>
    </source>
</evidence>